<organism evidence="1 2">
    <name type="scientific">Streptacidiphilus fuscans</name>
    <dbReference type="NCBI Taxonomy" id="2789292"/>
    <lineage>
        <taxon>Bacteria</taxon>
        <taxon>Bacillati</taxon>
        <taxon>Actinomycetota</taxon>
        <taxon>Actinomycetes</taxon>
        <taxon>Kitasatosporales</taxon>
        <taxon>Streptomycetaceae</taxon>
        <taxon>Streptacidiphilus</taxon>
    </lineage>
</organism>
<protein>
    <submittedName>
        <fullName evidence="1">SRPBCC family protein</fullName>
    </submittedName>
</protein>
<dbReference type="RefSeq" id="WP_196194619.1">
    <property type="nucleotide sequence ID" value="NZ_JADPRT010000005.1"/>
</dbReference>
<accession>A0A931FET4</accession>
<dbReference type="EMBL" id="JADPRT010000005">
    <property type="protein sequence ID" value="MBF9069021.1"/>
    <property type="molecule type" value="Genomic_DNA"/>
</dbReference>
<dbReference type="InterPro" id="IPR019587">
    <property type="entry name" value="Polyketide_cyclase/dehydratase"/>
</dbReference>
<proteinExistence type="predicted"/>
<dbReference type="InterPro" id="IPR023393">
    <property type="entry name" value="START-like_dom_sf"/>
</dbReference>
<gene>
    <name evidence="1" type="ORF">I2501_13420</name>
</gene>
<name>A0A931FET4_9ACTN</name>
<comment type="caution">
    <text evidence="1">The sequence shown here is derived from an EMBL/GenBank/DDBJ whole genome shotgun (WGS) entry which is preliminary data.</text>
</comment>
<dbReference type="Pfam" id="PF10604">
    <property type="entry name" value="Polyketide_cyc2"/>
    <property type="match status" value="1"/>
</dbReference>
<dbReference type="CDD" id="cd07820">
    <property type="entry name" value="SRPBCC_3"/>
    <property type="match status" value="1"/>
</dbReference>
<dbReference type="Proteomes" id="UP000657385">
    <property type="component" value="Unassembled WGS sequence"/>
</dbReference>
<dbReference type="Gene3D" id="3.30.530.20">
    <property type="match status" value="1"/>
</dbReference>
<evidence type="ECO:0000313" key="1">
    <source>
        <dbReference type="EMBL" id="MBF9069021.1"/>
    </source>
</evidence>
<evidence type="ECO:0000313" key="2">
    <source>
        <dbReference type="Proteomes" id="UP000657385"/>
    </source>
</evidence>
<keyword evidence="2" id="KW-1185">Reference proteome</keyword>
<reference evidence="1" key="1">
    <citation type="submission" date="2020-11" db="EMBL/GenBank/DDBJ databases">
        <title>Isolation and identification of active actinomycetes.</title>
        <authorList>
            <person name="Yu B."/>
        </authorList>
    </citation>
    <scope>NUCLEOTIDE SEQUENCE</scope>
    <source>
        <strain evidence="1">NEAU-YB345</strain>
    </source>
</reference>
<sequence>MRRFEIVTALSAPPDQVFDACLDVEAHTRSMASSSERAVGGTTRGSLTLGQSVTFQARHFGLTWRLTARITSWEPSRHFVDEQVAGPFKQWRHAHTFEPDGKGGTVMTDAIEFASPLGVLGRIADRAVLSWYMPRLIKSRNAYLATTL</sequence>
<dbReference type="SUPFAM" id="SSF55961">
    <property type="entry name" value="Bet v1-like"/>
    <property type="match status" value="1"/>
</dbReference>
<dbReference type="AlphaFoldDB" id="A0A931FET4"/>